<dbReference type="RefSeq" id="WP_322411720.1">
    <property type="nucleotide sequence ID" value="NZ_CP139779.1"/>
</dbReference>
<accession>A0ABZ0VD91</accession>
<dbReference type="EMBL" id="CP139779">
    <property type="protein sequence ID" value="WQB71608.1"/>
    <property type="molecule type" value="Genomic_DNA"/>
</dbReference>
<protein>
    <submittedName>
        <fullName evidence="1">Fe-S cluster assembly protein HesB</fullName>
    </submittedName>
</protein>
<keyword evidence="2" id="KW-1185">Reference proteome</keyword>
<proteinExistence type="predicted"/>
<organism evidence="1 2">
    <name type="scientific">Microbacterium invictum</name>
    <dbReference type="NCBI Taxonomy" id="515415"/>
    <lineage>
        <taxon>Bacteria</taxon>
        <taxon>Bacillati</taxon>
        <taxon>Actinomycetota</taxon>
        <taxon>Actinomycetes</taxon>
        <taxon>Micrococcales</taxon>
        <taxon>Microbacteriaceae</taxon>
        <taxon>Microbacterium</taxon>
    </lineage>
</organism>
<dbReference type="Proteomes" id="UP001324533">
    <property type="component" value="Chromosome"/>
</dbReference>
<dbReference type="SUPFAM" id="SSF89360">
    <property type="entry name" value="HesB-like domain"/>
    <property type="match status" value="1"/>
</dbReference>
<reference evidence="1 2" key="1">
    <citation type="submission" date="2023-06" db="EMBL/GenBank/DDBJ databases">
        <title>Rock-solubilizing bacteria, Microbacterium invictum, promotes re-establishment of vegetation in rocky wasteland by accelerating rock bio-weathering and reshaping soil bacterial community.</title>
        <authorList>
            <person name="Liu C."/>
        </authorList>
    </citation>
    <scope>NUCLEOTIDE SEQUENCE [LARGE SCALE GENOMIC DNA]</scope>
    <source>
        <strain evidence="1 2">X-18</strain>
    </source>
</reference>
<sequence length="94" mass="9548">MLTLTENAAIAVKAVVAGTPDVQAAGIRIRGAEAPTAGFELTLAPQPEPADAVVEADGARVFLDSTAQAALDDQVLDAQMNEDGSVRFALAAQA</sequence>
<dbReference type="InterPro" id="IPR035903">
    <property type="entry name" value="HesB-like_dom_sf"/>
</dbReference>
<gene>
    <name evidence="1" type="ORF">T9R20_06530</name>
</gene>
<evidence type="ECO:0000313" key="2">
    <source>
        <dbReference type="Proteomes" id="UP001324533"/>
    </source>
</evidence>
<dbReference type="Gene3D" id="2.60.300.12">
    <property type="entry name" value="HesB-like domain"/>
    <property type="match status" value="1"/>
</dbReference>
<evidence type="ECO:0000313" key="1">
    <source>
        <dbReference type="EMBL" id="WQB71608.1"/>
    </source>
</evidence>
<name>A0ABZ0VD91_9MICO</name>